<gene>
    <name evidence="1" type="ORF">SAMN05444414_106163</name>
</gene>
<reference evidence="2" key="1">
    <citation type="submission" date="2016-11" db="EMBL/GenBank/DDBJ databases">
        <authorList>
            <person name="Varghese N."/>
            <person name="Submissions S."/>
        </authorList>
    </citation>
    <scope>NUCLEOTIDE SEQUENCE [LARGE SCALE GENOMIC DNA]</scope>
    <source>
        <strain evidence="2">DSM 29327</strain>
    </source>
</reference>
<dbReference type="STRING" id="1054996.SAMN05444414_106163"/>
<accession>A0A1M6YGB6</accession>
<proteinExistence type="predicted"/>
<organism evidence="1 2">
    <name type="scientific">Roseovarius marisflavi</name>
    <dbReference type="NCBI Taxonomy" id="1054996"/>
    <lineage>
        <taxon>Bacteria</taxon>
        <taxon>Pseudomonadati</taxon>
        <taxon>Pseudomonadota</taxon>
        <taxon>Alphaproteobacteria</taxon>
        <taxon>Rhodobacterales</taxon>
        <taxon>Roseobacteraceae</taxon>
        <taxon>Roseovarius</taxon>
    </lineage>
</organism>
<dbReference type="AlphaFoldDB" id="A0A1M6YGB6"/>
<dbReference type="EMBL" id="FRBN01000006">
    <property type="protein sequence ID" value="SHL17140.1"/>
    <property type="molecule type" value="Genomic_DNA"/>
</dbReference>
<evidence type="ECO:0000313" key="1">
    <source>
        <dbReference type="EMBL" id="SHL17140.1"/>
    </source>
</evidence>
<sequence length="128" mass="14271">MPKDYFMPSPCASFVVANCAALTCAAVLPGGPDVERRTKRLVDDLSLAPPMTRRLRRELDALEDLLSLRHVNDPDRIEAERFAQIDPENPVVVQICLLLENLRAARAAEDCLIGQPHQLRNPRGAFRA</sequence>
<name>A0A1M6YGB6_9RHOB</name>
<protein>
    <submittedName>
        <fullName evidence="1">Uncharacterized protein</fullName>
    </submittedName>
</protein>
<dbReference type="Proteomes" id="UP000184191">
    <property type="component" value="Unassembled WGS sequence"/>
</dbReference>
<evidence type="ECO:0000313" key="2">
    <source>
        <dbReference type="Proteomes" id="UP000184191"/>
    </source>
</evidence>
<keyword evidence="2" id="KW-1185">Reference proteome</keyword>